<keyword evidence="4" id="KW-0862">Zinc</keyword>
<feature type="compositionally biased region" description="Acidic residues" evidence="7">
    <location>
        <begin position="1166"/>
        <end position="1175"/>
    </location>
</feature>
<dbReference type="GO" id="GO:0007165">
    <property type="term" value="P:signal transduction"/>
    <property type="evidence" value="ECO:0007669"/>
    <property type="project" value="InterPro"/>
</dbReference>
<dbReference type="OMA" id="YESAHEQ"/>
<feature type="compositionally biased region" description="Polar residues" evidence="7">
    <location>
        <begin position="240"/>
        <end position="266"/>
    </location>
</feature>
<feature type="compositionally biased region" description="Polar residues" evidence="7">
    <location>
        <begin position="1101"/>
        <end position="1114"/>
    </location>
</feature>
<dbReference type="PROSITE" id="PS50081">
    <property type="entry name" value="ZF_DAG_PE_2"/>
    <property type="match status" value="1"/>
</dbReference>
<dbReference type="InterPro" id="IPR002219">
    <property type="entry name" value="PKC_DAG/PE"/>
</dbReference>
<feature type="region of interest" description="Disordered" evidence="7">
    <location>
        <begin position="1028"/>
        <end position="1089"/>
    </location>
</feature>
<feature type="compositionally biased region" description="Polar residues" evidence="7">
    <location>
        <begin position="1276"/>
        <end position="1301"/>
    </location>
</feature>
<dbReference type="KEGG" id="bfo:118432010"/>
<feature type="region of interest" description="Disordered" evidence="7">
    <location>
        <begin position="896"/>
        <end position="923"/>
    </location>
</feature>
<feature type="compositionally biased region" description="Polar residues" evidence="7">
    <location>
        <begin position="1246"/>
        <end position="1262"/>
    </location>
</feature>
<dbReference type="SUPFAM" id="SSF103657">
    <property type="entry name" value="BAR/IMD domain-like"/>
    <property type="match status" value="1"/>
</dbReference>
<dbReference type="GO" id="GO:0008270">
    <property type="term" value="F:zinc ion binding"/>
    <property type="evidence" value="ECO:0007669"/>
    <property type="project" value="UniProtKB-KW"/>
</dbReference>
<feature type="compositionally biased region" description="Polar residues" evidence="7">
    <location>
        <begin position="1064"/>
        <end position="1083"/>
    </location>
</feature>
<dbReference type="SMART" id="SM00109">
    <property type="entry name" value="C1"/>
    <property type="match status" value="1"/>
</dbReference>
<feature type="compositionally biased region" description="Low complexity" evidence="7">
    <location>
        <begin position="1302"/>
        <end position="1316"/>
    </location>
</feature>
<feature type="region of interest" description="Disordered" evidence="7">
    <location>
        <begin position="1121"/>
        <end position="1142"/>
    </location>
</feature>
<dbReference type="PANTHER" id="PTHR15228">
    <property type="entry name" value="SPERMATHECAL PHYSIOLOGY VARIANT"/>
    <property type="match status" value="1"/>
</dbReference>
<feature type="domain" description="Phorbol-ester/DAG-type" evidence="8">
    <location>
        <begin position="723"/>
        <end position="768"/>
    </location>
</feature>
<keyword evidence="1" id="KW-0343">GTPase activation</keyword>
<dbReference type="PROSITE" id="PS50238">
    <property type="entry name" value="RHOGAP"/>
    <property type="match status" value="1"/>
</dbReference>
<proteinExistence type="predicted"/>
<dbReference type="Proteomes" id="UP000001554">
    <property type="component" value="Chromosome 15"/>
</dbReference>
<dbReference type="InterPro" id="IPR008936">
    <property type="entry name" value="Rho_GTPase_activation_prot"/>
</dbReference>
<dbReference type="SUPFAM" id="SSF57889">
    <property type="entry name" value="Cysteine-rich domain"/>
    <property type="match status" value="1"/>
</dbReference>
<keyword evidence="11" id="KW-1185">Reference proteome</keyword>
<feature type="compositionally biased region" description="Low complexity" evidence="7">
    <location>
        <begin position="640"/>
        <end position="662"/>
    </location>
</feature>
<dbReference type="Pfam" id="PF22699">
    <property type="entry name" value="GMIP-like_FCH"/>
    <property type="match status" value="1"/>
</dbReference>
<name>A0A9J7MED1_BRAFL</name>
<feature type="compositionally biased region" description="Basic and acidic residues" evidence="7">
    <location>
        <begin position="1130"/>
        <end position="1139"/>
    </location>
</feature>
<dbReference type="InterPro" id="IPR051025">
    <property type="entry name" value="RhoGAP"/>
</dbReference>
<reference evidence="12" key="2">
    <citation type="submission" date="2025-08" db="UniProtKB">
        <authorList>
            <consortium name="RefSeq"/>
        </authorList>
    </citation>
    <scope>IDENTIFICATION</scope>
    <source>
        <strain evidence="12">S238N-H82</strain>
        <tissue evidence="12">Testes</tissue>
    </source>
</reference>
<evidence type="ECO:0000256" key="3">
    <source>
        <dbReference type="ARBA" id="ARBA00022771"/>
    </source>
</evidence>
<dbReference type="InterPro" id="IPR001060">
    <property type="entry name" value="FCH_dom"/>
</dbReference>
<dbReference type="InterPro" id="IPR046349">
    <property type="entry name" value="C1-like_sf"/>
</dbReference>
<dbReference type="GeneID" id="118432010"/>
<reference evidence="11" key="1">
    <citation type="journal article" date="2020" name="Nat. Ecol. Evol.">
        <title>Deeply conserved synteny resolves early events in vertebrate evolution.</title>
        <authorList>
            <person name="Simakov O."/>
            <person name="Marletaz F."/>
            <person name="Yue J.X."/>
            <person name="O'Connell B."/>
            <person name="Jenkins J."/>
            <person name="Brandt A."/>
            <person name="Calef R."/>
            <person name="Tung C.H."/>
            <person name="Huang T.K."/>
            <person name="Schmutz J."/>
            <person name="Satoh N."/>
            <person name="Yu J.K."/>
            <person name="Putnam N.H."/>
            <person name="Green R.E."/>
            <person name="Rokhsar D.S."/>
        </authorList>
    </citation>
    <scope>NUCLEOTIDE SEQUENCE [LARGE SCALE GENOMIC DNA]</scope>
    <source>
        <strain evidence="11">S238N-H82</strain>
    </source>
</reference>
<accession>A0A9J7MED1</accession>
<dbReference type="Pfam" id="PF00620">
    <property type="entry name" value="RhoGAP"/>
    <property type="match status" value="2"/>
</dbReference>
<dbReference type="InterPro" id="IPR027267">
    <property type="entry name" value="AH/BAR_dom_sf"/>
</dbReference>
<evidence type="ECO:0000256" key="2">
    <source>
        <dbReference type="ARBA" id="ARBA00022723"/>
    </source>
</evidence>
<dbReference type="RefSeq" id="XP_035699368.1">
    <property type="nucleotide sequence ID" value="XM_035843475.1"/>
</dbReference>
<dbReference type="CDD" id="cd20816">
    <property type="entry name" value="C1_GMIP-like"/>
    <property type="match status" value="1"/>
</dbReference>
<dbReference type="GO" id="GO:0005096">
    <property type="term" value="F:GTPase activator activity"/>
    <property type="evidence" value="ECO:0000318"/>
    <property type="project" value="GO_Central"/>
</dbReference>
<feature type="region of interest" description="Disordered" evidence="7">
    <location>
        <begin position="444"/>
        <end position="468"/>
    </location>
</feature>
<evidence type="ECO:0000313" key="11">
    <source>
        <dbReference type="Proteomes" id="UP000001554"/>
    </source>
</evidence>
<feature type="region of interest" description="Disordered" evidence="7">
    <location>
        <begin position="1095"/>
        <end position="1114"/>
    </location>
</feature>
<evidence type="ECO:0000259" key="8">
    <source>
        <dbReference type="PROSITE" id="PS50081"/>
    </source>
</evidence>
<feature type="domain" description="F-BAR" evidence="10">
    <location>
        <begin position="286"/>
        <end position="562"/>
    </location>
</feature>
<evidence type="ECO:0000256" key="7">
    <source>
        <dbReference type="SAM" id="MobiDB-lite"/>
    </source>
</evidence>
<keyword evidence="5 6" id="KW-0175">Coiled coil</keyword>
<dbReference type="PANTHER" id="PTHR15228:SF25">
    <property type="entry name" value="F-BAR DOMAIN-CONTAINING PROTEIN"/>
    <property type="match status" value="1"/>
</dbReference>
<dbReference type="Gene3D" id="1.20.1270.60">
    <property type="entry name" value="Arfaptin homology (AH) domain/BAR domain"/>
    <property type="match status" value="1"/>
</dbReference>
<keyword evidence="2" id="KW-0479">Metal-binding</keyword>
<evidence type="ECO:0000256" key="5">
    <source>
        <dbReference type="ARBA" id="ARBA00023054"/>
    </source>
</evidence>
<dbReference type="InterPro" id="IPR031160">
    <property type="entry name" value="F_BAR_dom"/>
</dbReference>
<dbReference type="Gene3D" id="1.10.555.10">
    <property type="entry name" value="Rho GTPase activation protein"/>
    <property type="match status" value="1"/>
</dbReference>
<dbReference type="PROSITE" id="PS00479">
    <property type="entry name" value="ZF_DAG_PE_1"/>
    <property type="match status" value="1"/>
</dbReference>
<feature type="domain" description="Rho-GAP" evidence="9">
    <location>
        <begin position="782"/>
        <end position="1017"/>
    </location>
</feature>
<dbReference type="GO" id="GO:0051058">
    <property type="term" value="P:negative regulation of small GTPase mediated signal transduction"/>
    <property type="evidence" value="ECO:0000318"/>
    <property type="project" value="GO_Central"/>
</dbReference>
<evidence type="ECO:0000256" key="4">
    <source>
        <dbReference type="ARBA" id="ARBA00022833"/>
    </source>
</evidence>
<feature type="compositionally biased region" description="Polar residues" evidence="7">
    <location>
        <begin position="1365"/>
        <end position="1383"/>
    </location>
</feature>
<feature type="region of interest" description="Disordered" evidence="7">
    <location>
        <begin position="1154"/>
        <end position="1208"/>
    </location>
</feature>
<feature type="compositionally biased region" description="Low complexity" evidence="7">
    <location>
        <begin position="600"/>
        <end position="613"/>
    </location>
</feature>
<protein>
    <submittedName>
        <fullName evidence="12">Rho GTPase-activating protein 29-like isoform X1</fullName>
    </submittedName>
</protein>
<dbReference type="InterPro" id="IPR000198">
    <property type="entry name" value="RhoGAP_dom"/>
</dbReference>
<feature type="compositionally biased region" description="Polar residues" evidence="7">
    <location>
        <begin position="1317"/>
        <end position="1330"/>
    </location>
</feature>
<dbReference type="SUPFAM" id="SSF48350">
    <property type="entry name" value="GTPase activation domain, GAP"/>
    <property type="match status" value="1"/>
</dbReference>
<keyword evidence="3" id="KW-0863">Zinc-finger</keyword>
<gene>
    <name evidence="12" type="primary">LOC118432010</name>
</gene>
<dbReference type="Pfam" id="PF24235">
    <property type="entry name" value="RHG29_45_N"/>
    <property type="match status" value="1"/>
</dbReference>
<feature type="region of interest" description="Disordered" evidence="7">
    <location>
        <begin position="1246"/>
        <end position="1330"/>
    </location>
</feature>
<dbReference type="PROSITE" id="PS51741">
    <property type="entry name" value="F_BAR"/>
    <property type="match status" value="1"/>
</dbReference>
<dbReference type="Gene3D" id="3.30.60.20">
    <property type="match status" value="1"/>
</dbReference>
<feature type="region of interest" description="Disordered" evidence="7">
    <location>
        <begin position="240"/>
        <end position="283"/>
    </location>
</feature>
<dbReference type="InterPro" id="IPR054713">
    <property type="entry name" value="GMIP/FCHO2-like_FCH"/>
</dbReference>
<dbReference type="OrthoDB" id="79452at2759"/>
<organism evidence="11 12">
    <name type="scientific">Branchiostoma floridae</name>
    <name type="common">Florida lancelet</name>
    <name type="synonym">Amphioxus</name>
    <dbReference type="NCBI Taxonomy" id="7739"/>
    <lineage>
        <taxon>Eukaryota</taxon>
        <taxon>Metazoa</taxon>
        <taxon>Chordata</taxon>
        <taxon>Cephalochordata</taxon>
        <taxon>Leptocardii</taxon>
        <taxon>Amphioxiformes</taxon>
        <taxon>Branchiostomatidae</taxon>
        <taxon>Branchiostoma</taxon>
    </lineage>
</organism>
<feature type="region of interest" description="Disordered" evidence="7">
    <location>
        <begin position="1344"/>
        <end position="1389"/>
    </location>
</feature>
<evidence type="ECO:0000256" key="6">
    <source>
        <dbReference type="PROSITE-ProRule" id="PRU01077"/>
    </source>
</evidence>
<feature type="region of interest" description="Disordered" evidence="7">
    <location>
        <begin position="591"/>
        <end position="704"/>
    </location>
</feature>
<dbReference type="SMART" id="SM00055">
    <property type="entry name" value="FCH"/>
    <property type="match status" value="1"/>
</dbReference>
<dbReference type="InterPro" id="IPR057028">
    <property type="entry name" value="RHG29_45_N"/>
</dbReference>
<dbReference type="SMART" id="SM00324">
    <property type="entry name" value="RhoGAP"/>
    <property type="match status" value="1"/>
</dbReference>
<evidence type="ECO:0000313" key="12">
    <source>
        <dbReference type="RefSeq" id="XP_035699368.1"/>
    </source>
</evidence>
<evidence type="ECO:0000259" key="9">
    <source>
        <dbReference type="PROSITE" id="PS50238"/>
    </source>
</evidence>
<evidence type="ECO:0000259" key="10">
    <source>
        <dbReference type="PROSITE" id="PS51741"/>
    </source>
</evidence>
<evidence type="ECO:0000256" key="1">
    <source>
        <dbReference type="ARBA" id="ARBA00022468"/>
    </source>
</evidence>
<sequence>MSEVKKFLNRTARRKKSSLRGGAVLSALDYGEMSPLPTPSLNGRPALDFTDGSTADSLGLEVRPMSVNLPRKHHTTLSGSMNISRRMSGAALSASSGNLGIMRAAKSGSMTSMNSELLDSHIVDQEDIISLTHDVRSFSDALARLKNIFLDIEKCDTRRVAAHERLGEVLCILKSVLGKYPPLHSTEILTAAGTLISKIKGYNYEEEREVPSDFYDAIDQLALAFSSSVSEYLMGDVEQTTTPTAPQSGKTRSHENLSSAGAIQENSHSRHPSQEHTPDTGALPAEEIDNTLLRLESGVDLALQRCKAWSKYAKDIITYVEKKASLEMEYAKSIAKLAQNTRAVITEDSFLPFQSIYCTALDQDIEHYNTCQATCTLLQGHKFVEPLTMRRNDHERRRKEFKDQWQHERKRLHDSLSNLRKSRQQYVMRQQEYEKAKESAAKAETETINSSISTPSLGTKSTGGGTKLDKKRKIEEDCLHKAEEAETTYKACVVEANSRQQALEQMKAQVLSGLRELIYQCDQTMKAVTVGYFQMQHTMAAPSPVQFQTLCESSKLYEPGTQFGEFVKGLPPLSSNFNNNVVYEFEPYTGSYQTQRPRRASSVSAGSAEFSSSMDDSPIDKHSTPHPIKAWAHSPQAIPGSDTDSASGSSTRSLDPSPSASPGDPPRKLPRAPSTGTMSSGDELLDEQESPGIGIDPRFISGMTPDASPGPFRNLVLSKAAHTHQFRKLRTPSKCRECDSYVYFNGAECEECMLACHKKCLESLAIQCGHRKLQGKLSLFGVDFHLHCNTHTQVPFVIQKCIEEIDSRALMVKGIYRVNGVKSRVERLCQSFENAANLVDLSNCPPHDIANVLKLYIRQLPEPLLTFRLYPEFVKAAKEYFLSTKSSRVLLTGSTPNLTELDRNKDSQSSLSTLVASGKGTGNSLTSAHNTAVASMRELVRKLPKPNFNTTALLMHHLKRVAENEDLNKMTASNLGIVFGPTLLRPSETHVTLSSLVDMPHQTRAIEQLITNAEEIFGDLTDLGLAPPKEIPATPVEVIPSGEGGAGRKDSNPEGEPLSEGDTGATQKQVSEQGTKPRASSENGGDDLLSQLHNQDRVESPSEQIPQVNVSSNQRVLRKKRGVLLPGSMKLDEEGRGENIEDNFSGLVELSLSKDKADSPNSLDANDLDDLDLDLPDSSSPVPPPRRKSCLPAESVPTTLSPSAKKYEVKMKTDQDCQTDFSSDSSDFLTEEQKRCSMYMAVDNTGSVTNVPKSLGRSSSTGDFKLTANLPLKSPLMSTSALPSRPTVSTGVPKPNASTPAGKTGTSLSWSGGTSTPKTQQQKFPGYTPTSYSLLHSARYNIPELKGTSPSLSGSRVRNVGSAAAISQENIGNNSPDSSSNGQREPRFV</sequence>